<dbReference type="CDD" id="cd08253">
    <property type="entry name" value="zeta_crystallin"/>
    <property type="match status" value="1"/>
</dbReference>
<keyword evidence="1" id="KW-0521">NADP</keyword>
<proteinExistence type="predicted"/>
<dbReference type="InterPro" id="IPR051603">
    <property type="entry name" value="Zinc-ADH_QOR/CCCR"/>
</dbReference>
<protein>
    <submittedName>
        <fullName evidence="3">NADPH2:quinone reductase</fullName>
    </submittedName>
</protein>
<dbReference type="InterPro" id="IPR011032">
    <property type="entry name" value="GroES-like_sf"/>
</dbReference>
<dbReference type="Gene3D" id="3.40.50.720">
    <property type="entry name" value="NAD(P)-binding Rossmann-like Domain"/>
    <property type="match status" value="1"/>
</dbReference>
<sequence>MRAAYYEANGTAAEVLRLGDIERPEPGAGEVRVRLAASGVNPSDVKTRAGSRKMAYSRVVPHSDGAGTIDAVGAGVDRARVGERVWLWNGQWRRQFGTAAEFIALPAEMAVPLPDGTSFEAGACLGIPALTAWHAVMIDGPVAGQTILVSGGAGAVSHYAIQIAKASGATVLTTVSGPDKAAHATAAGADHAINYRSEDVGARVQALTGGRGVDRVIELDVTANARLLPAVLAPRGTVVVYGVGGPEAALPAPFCLFSAATIKFFLVYELTQAERAAAVSGLGGMLAAGRLSHAIGLTLPLDRIVEAHEAVEQGRVIGNVVLTL</sequence>
<dbReference type="GO" id="GO:0016491">
    <property type="term" value="F:oxidoreductase activity"/>
    <property type="evidence" value="ECO:0007669"/>
    <property type="project" value="InterPro"/>
</dbReference>
<dbReference type="InterPro" id="IPR036291">
    <property type="entry name" value="NAD(P)-bd_dom_sf"/>
</dbReference>
<dbReference type="Pfam" id="PF08240">
    <property type="entry name" value="ADH_N"/>
    <property type="match status" value="1"/>
</dbReference>
<dbReference type="SUPFAM" id="SSF51735">
    <property type="entry name" value="NAD(P)-binding Rossmann-fold domains"/>
    <property type="match status" value="1"/>
</dbReference>
<evidence type="ECO:0000313" key="4">
    <source>
        <dbReference type="Proteomes" id="UP000278222"/>
    </source>
</evidence>
<dbReference type="InterPro" id="IPR020843">
    <property type="entry name" value="ER"/>
</dbReference>
<dbReference type="PANTHER" id="PTHR44154:SF1">
    <property type="entry name" value="QUINONE OXIDOREDUCTASE"/>
    <property type="match status" value="1"/>
</dbReference>
<gene>
    <name evidence="3" type="ORF">EDC65_4143</name>
</gene>
<evidence type="ECO:0000259" key="2">
    <source>
        <dbReference type="SMART" id="SM00829"/>
    </source>
</evidence>
<dbReference type="PANTHER" id="PTHR44154">
    <property type="entry name" value="QUINONE OXIDOREDUCTASE"/>
    <property type="match status" value="1"/>
</dbReference>
<reference evidence="3 4" key="1">
    <citation type="submission" date="2018-11" db="EMBL/GenBank/DDBJ databases">
        <title>Genomic Encyclopedia of Type Strains, Phase IV (KMG-IV): sequencing the most valuable type-strain genomes for metagenomic binning, comparative biology and taxonomic classification.</title>
        <authorList>
            <person name="Goeker M."/>
        </authorList>
    </citation>
    <scope>NUCLEOTIDE SEQUENCE [LARGE SCALE GENOMIC DNA]</scope>
    <source>
        <strain evidence="3 4">DSM 5900</strain>
    </source>
</reference>
<dbReference type="RefSeq" id="WP_123693129.1">
    <property type="nucleotide sequence ID" value="NZ_AP019700.1"/>
</dbReference>
<dbReference type="SUPFAM" id="SSF50129">
    <property type="entry name" value="GroES-like"/>
    <property type="match status" value="1"/>
</dbReference>
<dbReference type="AlphaFoldDB" id="A0A3N1L1V6"/>
<evidence type="ECO:0000256" key="1">
    <source>
        <dbReference type="ARBA" id="ARBA00022857"/>
    </source>
</evidence>
<accession>A0A3N1L1V6</accession>
<dbReference type="OrthoDB" id="7355832at2"/>
<dbReference type="EMBL" id="RJKX01000016">
    <property type="protein sequence ID" value="ROP83495.1"/>
    <property type="molecule type" value="Genomic_DNA"/>
</dbReference>
<comment type="caution">
    <text evidence="3">The sequence shown here is derived from an EMBL/GenBank/DDBJ whole genome shotgun (WGS) entry which is preliminary data.</text>
</comment>
<dbReference type="Proteomes" id="UP000278222">
    <property type="component" value="Unassembled WGS sequence"/>
</dbReference>
<dbReference type="Pfam" id="PF00107">
    <property type="entry name" value="ADH_zinc_N"/>
    <property type="match status" value="1"/>
</dbReference>
<evidence type="ECO:0000313" key="3">
    <source>
        <dbReference type="EMBL" id="ROP83495.1"/>
    </source>
</evidence>
<dbReference type="InterPro" id="IPR013154">
    <property type="entry name" value="ADH-like_N"/>
</dbReference>
<keyword evidence="4" id="KW-1185">Reference proteome</keyword>
<dbReference type="Gene3D" id="3.90.180.10">
    <property type="entry name" value="Medium-chain alcohol dehydrogenases, catalytic domain"/>
    <property type="match status" value="1"/>
</dbReference>
<dbReference type="InterPro" id="IPR013149">
    <property type="entry name" value="ADH-like_C"/>
</dbReference>
<feature type="domain" description="Enoyl reductase (ER)" evidence="2">
    <location>
        <begin position="11"/>
        <end position="322"/>
    </location>
</feature>
<name>A0A3N1L1V6_9PROT</name>
<dbReference type="SMART" id="SM00829">
    <property type="entry name" value="PKS_ER"/>
    <property type="match status" value="1"/>
</dbReference>
<organism evidence="3 4">
    <name type="scientific">Stella humosa</name>
    <dbReference type="NCBI Taxonomy" id="94"/>
    <lineage>
        <taxon>Bacteria</taxon>
        <taxon>Pseudomonadati</taxon>
        <taxon>Pseudomonadota</taxon>
        <taxon>Alphaproteobacteria</taxon>
        <taxon>Rhodospirillales</taxon>
        <taxon>Stellaceae</taxon>
        <taxon>Stella</taxon>
    </lineage>
</organism>